<dbReference type="AlphaFoldDB" id="A0A916J8A5"/>
<comment type="caution">
    <text evidence="2">The sequence shown here is derived from an EMBL/GenBank/DDBJ whole genome shotgun (WGS) entry which is preliminary data.</text>
</comment>
<dbReference type="EMBL" id="CAJQUM010000001">
    <property type="protein sequence ID" value="CAG4885315.1"/>
    <property type="molecule type" value="Genomic_DNA"/>
</dbReference>
<sequence length="60" mass="7028">MQILELWGMFLARAAQQRQQFGTQRLARQQGAGKKQEQRSEEEIRKHGSTINALFRPCNR</sequence>
<gene>
    <name evidence="2" type="ORF">GTOL_13198</name>
</gene>
<name>A0A916J8A5_9PROT</name>
<protein>
    <submittedName>
        <fullName evidence="2">Uncharacterized protein</fullName>
    </submittedName>
</protein>
<accession>A0A916J8A5</accession>
<organism evidence="2 3">
    <name type="scientific">Georgfuchsia toluolica</name>
    <dbReference type="NCBI Taxonomy" id="424218"/>
    <lineage>
        <taxon>Bacteria</taxon>
        <taxon>Pseudomonadati</taxon>
        <taxon>Pseudomonadota</taxon>
        <taxon>Betaproteobacteria</taxon>
        <taxon>Nitrosomonadales</taxon>
        <taxon>Sterolibacteriaceae</taxon>
        <taxon>Georgfuchsia</taxon>
    </lineage>
</organism>
<evidence type="ECO:0000313" key="2">
    <source>
        <dbReference type="EMBL" id="CAG4885315.1"/>
    </source>
</evidence>
<evidence type="ECO:0000256" key="1">
    <source>
        <dbReference type="SAM" id="MobiDB-lite"/>
    </source>
</evidence>
<dbReference type="Proteomes" id="UP000742786">
    <property type="component" value="Unassembled WGS sequence"/>
</dbReference>
<proteinExistence type="predicted"/>
<reference evidence="2" key="1">
    <citation type="submission" date="2021-04" db="EMBL/GenBank/DDBJ databases">
        <authorList>
            <person name="Hornung B."/>
        </authorList>
    </citation>
    <scope>NUCLEOTIDE SEQUENCE</scope>
    <source>
        <strain evidence="2">G5G6</strain>
    </source>
</reference>
<keyword evidence="3" id="KW-1185">Reference proteome</keyword>
<evidence type="ECO:0000313" key="3">
    <source>
        <dbReference type="Proteomes" id="UP000742786"/>
    </source>
</evidence>
<feature type="compositionally biased region" description="Basic and acidic residues" evidence="1">
    <location>
        <begin position="34"/>
        <end position="46"/>
    </location>
</feature>
<feature type="region of interest" description="Disordered" evidence="1">
    <location>
        <begin position="22"/>
        <end position="60"/>
    </location>
</feature>